<keyword evidence="2" id="KW-0472">Membrane</keyword>
<evidence type="ECO:0000313" key="4">
    <source>
        <dbReference type="WBParaSite" id="ACRNAN_Path_515.g1956.t1"/>
    </source>
</evidence>
<evidence type="ECO:0000256" key="1">
    <source>
        <dbReference type="SAM" id="MobiDB-lite"/>
    </source>
</evidence>
<protein>
    <submittedName>
        <fullName evidence="4">NADH dehydrogenase subunit 6</fullName>
    </submittedName>
</protein>
<proteinExistence type="predicted"/>
<dbReference type="WBParaSite" id="ACRNAN_Path_515.g1956.t1">
    <property type="protein sequence ID" value="ACRNAN_Path_515.g1956.t1"/>
    <property type="gene ID" value="ACRNAN_Path_515.g1956"/>
</dbReference>
<accession>A0A914C7V6</accession>
<evidence type="ECO:0000256" key="2">
    <source>
        <dbReference type="SAM" id="Phobius"/>
    </source>
</evidence>
<name>A0A914C7V6_9BILA</name>
<organism evidence="3 4">
    <name type="scientific">Acrobeloides nanus</name>
    <dbReference type="NCBI Taxonomy" id="290746"/>
    <lineage>
        <taxon>Eukaryota</taxon>
        <taxon>Metazoa</taxon>
        <taxon>Ecdysozoa</taxon>
        <taxon>Nematoda</taxon>
        <taxon>Chromadorea</taxon>
        <taxon>Rhabditida</taxon>
        <taxon>Tylenchina</taxon>
        <taxon>Cephalobomorpha</taxon>
        <taxon>Cephaloboidea</taxon>
        <taxon>Cephalobidae</taxon>
        <taxon>Acrobeloides</taxon>
    </lineage>
</organism>
<dbReference type="AlphaFoldDB" id="A0A914C7V6"/>
<keyword evidence="3" id="KW-1185">Reference proteome</keyword>
<keyword evidence="2" id="KW-0812">Transmembrane</keyword>
<reference evidence="4" key="1">
    <citation type="submission" date="2022-11" db="UniProtKB">
        <authorList>
            <consortium name="WormBaseParasite"/>
        </authorList>
    </citation>
    <scope>IDENTIFICATION</scope>
</reference>
<dbReference type="Proteomes" id="UP000887540">
    <property type="component" value="Unplaced"/>
</dbReference>
<keyword evidence="2" id="KW-1133">Transmembrane helix</keyword>
<feature type="transmembrane region" description="Helical" evidence="2">
    <location>
        <begin position="12"/>
        <end position="32"/>
    </location>
</feature>
<sequence length="102" mass="12006">MYLYDDFVELIIIFAFFTMIMVVIILIGIFICRPTLFCVKKDSNEFNQRSILLKISHPLLEQGTQTEDVYRTTNAYKQARPSYKPPPKPTRSTTIDYTEKFQ</sequence>
<evidence type="ECO:0000313" key="3">
    <source>
        <dbReference type="Proteomes" id="UP000887540"/>
    </source>
</evidence>
<feature type="region of interest" description="Disordered" evidence="1">
    <location>
        <begin position="77"/>
        <end position="102"/>
    </location>
</feature>